<dbReference type="Gene3D" id="1.25.40.10">
    <property type="entry name" value="Tetratricopeptide repeat domain"/>
    <property type="match status" value="1"/>
</dbReference>
<organism evidence="3 4">
    <name type="scientific">Striga hermonthica</name>
    <name type="common">Purple witchweed</name>
    <name type="synonym">Buchnera hermonthica</name>
    <dbReference type="NCBI Taxonomy" id="68872"/>
    <lineage>
        <taxon>Eukaryota</taxon>
        <taxon>Viridiplantae</taxon>
        <taxon>Streptophyta</taxon>
        <taxon>Embryophyta</taxon>
        <taxon>Tracheophyta</taxon>
        <taxon>Spermatophyta</taxon>
        <taxon>Magnoliopsida</taxon>
        <taxon>eudicotyledons</taxon>
        <taxon>Gunneridae</taxon>
        <taxon>Pentapetalae</taxon>
        <taxon>asterids</taxon>
        <taxon>lamiids</taxon>
        <taxon>Lamiales</taxon>
        <taxon>Orobanchaceae</taxon>
        <taxon>Buchnereae</taxon>
        <taxon>Striga</taxon>
    </lineage>
</organism>
<evidence type="ECO:0000256" key="2">
    <source>
        <dbReference type="SAM" id="MobiDB-lite"/>
    </source>
</evidence>
<dbReference type="Proteomes" id="UP001153555">
    <property type="component" value="Unassembled WGS sequence"/>
</dbReference>
<protein>
    <submittedName>
        <fullName evidence="3">Octicosapeptide/Phox/Bem1p (PB1) domain-containing protein / tetratricopeptide repeat (TPR)-containing protein</fullName>
    </submittedName>
</protein>
<evidence type="ECO:0000313" key="4">
    <source>
        <dbReference type="Proteomes" id="UP001153555"/>
    </source>
</evidence>
<proteinExistence type="predicted"/>
<keyword evidence="1" id="KW-0802">TPR repeat</keyword>
<evidence type="ECO:0000313" key="3">
    <source>
        <dbReference type="EMBL" id="CAA0829354.1"/>
    </source>
</evidence>
<dbReference type="PANTHER" id="PTHR46183">
    <property type="entry name" value="PROTEIN CLMP1"/>
    <property type="match status" value="1"/>
</dbReference>
<feature type="compositionally biased region" description="Basic residues" evidence="2">
    <location>
        <begin position="1"/>
        <end position="10"/>
    </location>
</feature>
<dbReference type="InterPro" id="IPR019734">
    <property type="entry name" value="TPR_rpt"/>
</dbReference>
<keyword evidence="4" id="KW-1185">Reference proteome</keyword>
<dbReference type="EMBL" id="CACSLK010027773">
    <property type="protein sequence ID" value="CAA0829354.1"/>
    <property type="molecule type" value="Genomic_DNA"/>
</dbReference>
<dbReference type="OrthoDB" id="2942533at2759"/>
<feature type="repeat" description="TPR" evidence="1">
    <location>
        <begin position="114"/>
        <end position="147"/>
    </location>
</feature>
<dbReference type="InterPro" id="IPR044517">
    <property type="entry name" value="PHOX1-4"/>
</dbReference>
<dbReference type="PROSITE" id="PS50005">
    <property type="entry name" value="TPR"/>
    <property type="match status" value="1"/>
</dbReference>
<dbReference type="InterPro" id="IPR011990">
    <property type="entry name" value="TPR-like_helical_dom_sf"/>
</dbReference>
<reference evidence="3" key="1">
    <citation type="submission" date="2019-12" db="EMBL/GenBank/DDBJ databases">
        <authorList>
            <person name="Scholes J."/>
        </authorList>
    </citation>
    <scope>NUCLEOTIDE SEQUENCE</scope>
</reference>
<dbReference type="SUPFAM" id="SSF48452">
    <property type="entry name" value="TPR-like"/>
    <property type="match status" value="1"/>
</dbReference>
<feature type="region of interest" description="Disordered" evidence="2">
    <location>
        <begin position="1"/>
        <end position="24"/>
    </location>
</feature>
<dbReference type="AlphaFoldDB" id="A0A9N7RFY3"/>
<comment type="caution">
    <text evidence="3">The sequence shown here is derived from an EMBL/GenBank/DDBJ whole genome shotgun (WGS) entry which is preliminary data.</text>
</comment>
<accession>A0A9N7RFY3</accession>
<evidence type="ECO:0000256" key="1">
    <source>
        <dbReference type="PROSITE-ProRule" id="PRU00339"/>
    </source>
</evidence>
<dbReference type="SMART" id="SM00028">
    <property type="entry name" value="TPR"/>
    <property type="match status" value="3"/>
</dbReference>
<dbReference type="PANTHER" id="PTHR46183:SF4">
    <property type="entry name" value="PROTEIN PHOX4"/>
    <property type="match status" value="1"/>
</dbReference>
<gene>
    <name evidence="3" type="ORF">SHERM_24931</name>
</gene>
<sequence length="286" mass="32243">MGKPTTRKRAQIGSKLNLDGHPTPRKAAFDKDTAVFIAMSQELKEEANKLYQRRDHEGAMLKYEKALNLLPPNHIDAAALRTNMALCYMQMGLAEYPRAVSECNLALQVAPKFSKALLTRARCYEALNQLAEAYRDVSSVLAMEPNNTVALEIDERAAERATSLSCQIYFLWGTILYERSVVEYKLSLPTWEECLEVAIEKFELAGASSTDIAVMIKNHYSNETALEGFKVDEIVHAWSEMYNADSSGVWFCIRITLVFGFASRPDCLGSSYFFISRFAFAREAKE</sequence>
<name>A0A9N7RFY3_STRHE</name>